<keyword evidence="3" id="KW-1185">Reference proteome</keyword>
<accession>A0A2V1P5T3</accession>
<keyword evidence="1" id="KW-1133">Transmembrane helix</keyword>
<name>A0A2V1P5T3_9RHOB</name>
<evidence type="ECO:0000313" key="3">
    <source>
        <dbReference type="Proteomes" id="UP000245293"/>
    </source>
</evidence>
<proteinExistence type="predicted"/>
<keyword evidence="1" id="KW-0472">Membrane</keyword>
<evidence type="ECO:0008006" key="4">
    <source>
        <dbReference type="Google" id="ProtNLM"/>
    </source>
</evidence>
<dbReference type="EMBL" id="QETF01000011">
    <property type="protein sequence ID" value="PWG16582.1"/>
    <property type="molecule type" value="Genomic_DNA"/>
</dbReference>
<evidence type="ECO:0000256" key="1">
    <source>
        <dbReference type="SAM" id="Phobius"/>
    </source>
</evidence>
<keyword evidence="1" id="KW-0812">Transmembrane</keyword>
<dbReference type="Proteomes" id="UP000245293">
    <property type="component" value="Unassembled WGS sequence"/>
</dbReference>
<organism evidence="2 3">
    <name type="scientific">Salibaculum griseiflavum</name>
    <dbReference type="NCBI Taxonomy" id="1914409"/>
    <lineage>
        <taxon>Bacteria</taxon>
        <taxon>Pseudomonadati</taxon>
        <taxon>Pseudomonadota</taxon>
        <taxon>Alphaproteobacteria</taxon>
        <taxon>Rhodobacterales</taxon>
        <taxon>Roseobacteraceae</taxon>
        <taxon>Salibaculum</taxon>
    </lineage>
</organism>
<sequence length="223" mass="23508">MSNTDSFIDEVTEEVRRDQLFQYLRRYGWIAVLVVLLLVGGTAWNEWRKAQSRAEAQARGDAMLAAIQQDAPEARAEALLEIETEGAALAVNNLLAAADLQEAGDLQGALDALGAVSADSDVPPVYRDLAALKAAMIDGGAQDIDSRRAALSGLAQPGAPFRMVALEQLALLDVEQGNSQAAIDQFGAIAVDAEATRGLRDRALQMIVALGGEIGDLALPGGQ</sequence>
<feature type="transmembrane region" description="Helical" evidence="1">
    <location>
        <begin position="27"/>
        <end position="44"/>
    </location>
</feature>
<comment type="caution">
    <text evidence="2">The sequence shown here is derived from an EMBL/GenBank/DDBJ whole genome shotgun (WGS) entry which is preliminary data.</text>
</comment>
<dbReference type="OrthoDB" id="7173339at2"/>
<evidence type="ECO:0000313" key="2">
    <source>
        <dbReference type="EMBL" id="PWG16582.1"/>
    </source>
</evidence>
<protein>
    <recommendedName>
        <fullName evidence="4">Tetratricopeptide repeat-like domain-containing protein</fullName>
    </recommendedName>
</protein>
<dbReference type="RefSeq" id="WP_109388999.1">
    <property type="nucleotide sequence ID" value="NZ_QETF01000011.1"/>
</dbReference>
<gene>
    <name evidence="2" type="ORF">DFK10_10555</name>
</gene>
<dbReference type="AlphaFoldDB" id="A0A2V1P5T3"/>
<reference evidence="3" key="1">
    <citation type="submission" date="2018-05" db="EMBL/GenBank/DDBJ databases">
        <authorList>
            <person name="Du Z."/>
            <person name="Wang X."/>
        </authorList>
    </citation>
    <scope>NUCLEOTIDE SEQUENCE [LARGE SCALE GENOMIC DNA]</scope>
    <source>
        <strain evidence="3">WDS4C29</strain>
    </source>
</reference>